<keyword evidence="3" id="KW-1185">Reference proteome</keyword>
<dbReference type="PANTHER" id="PTHR38225">
    <property type="entry name" value="PROTEIN, PUTATIVE-RELATED"/>
    <property type="match status" value="1"/>
</dbReference>
<dbReference type="PANTHER" id="PTHR38225:SF3">
    <property type="entry name" value="RX N-TERMINAL DOMAIN-CONTAINING PROTEIN"/>
    <property type="match status" value="1"/>
</dbReference>
<keyword evidence="1" id="KW-0812">Transmembrane</keyword>
<name>A0AA89BH21_9ASTE</name>
<gene>
    <name evidence="2" type="ORF">RJ639_029275</name>
</gene>
<feature type="transmembrane region" description="Helical" evidence="1">
    <location>
        <begin position="92"/>
        <end position="121"/>
    </location>
</feature>
<evidence type="ECO:0000313" key="2">
    <source>
        <dbReference type="EMBL" id="KAK3040753.1"/>
    </source>
</evidence>
<reference evidence="2" key="1">
    <citation type="submission" date="2022-12" db="EMBL/GenBank/DDBJ databases">
        <title>Draft genome assemblies for two species of Escallonia (Escalloniales).</title>
        <authorList>
            <person name="Chanderbali A."/>
            <person name="Dervinis C."/>
            <person name="Anghel I."/>
            <person name="Soltis D."/>
            <person name="Soltis P."/>
            <person name="Zapata F."/>
        </authorList>
    </citation>
    <scope>NUCLEOTIDE SEQUENCE</scope>
    <source>
        <strain evidence="2">UCBG64.0493</strain>
        <tissue evidence="2">Leaf</tissue>
    </source>
</reference>
<protein>
    <submittedName>
        <fullName evidence="2">Uncharacterized protein</fullName>
    </submittedName>
</protein>
<organism evidence="2 3">
    <name type="scientific">Escallonia herrerae</name>
    <dbReference type="NCBI Taxonomy" id="1293975"/>
    <lineage>
        <taxon>Eukaryota</taxon>
        <taxon>Viridiplantae</taxon>
        <taxon>Streptophyta</taxon>
        <taxon>Embryophyta</taxon>
        <taxon>Tracheophyta</taxon>
        <taxon>Spermatophyta</taxon>
        <taxon>Magnoliopsida</taxon>
        <taxon>eudicotyledons</taxon>
        <taxon>Gunneridae</taxon>
        <taxon>Pentapetalae</taxon>
        <taxon>asterids</taxon>
        <taxon>campanulids</taxon>
        <taxon>Escalloniales</taxon>
        <taxon>Escalloniaceae</taxon>
        <taxon>Escallonia</taxon>
    </lineage>
</organism>
<keyword evidence="1" id="KW-0472">Membrane</keyword>
<accession>A0AA89BH21</accession>
<dbReference type="Proteomes" id="UP001188597">
    <property type="component" value="Unassembled WGS sequence"/>
</dbReference>
<sequence length="145" mass="16632">MASSLPSFRSLTKPFHYHKIRRYLQVRSQSFRDEGKGANMVDSNLSVLRERIEAVRRQETLDKGSLRLENGWRYNRCGYDEKRKRHAMLLEFMEVVSLATTSLGLVFLIGSLCIFLVSLAVHFQIETCGVLLCELASQGKTFVQT</sequence>
<keyword evidence="1" id="KW-1133">Transmembrane helix</keyword>
<evidence type="ECO:0000256" key="1">
    <source>
        <dbReference type="SAM" id="Phobius"/>
    </source>
</evidence>
<dbReference type="EMBL" id="JAVXUP010000048">
    <property type="protein sequence ID" value="KAK3040753.1"/>
    <property type="molecule type" value="Genomic_DNA"/>
</dbReference>
<comment type="caution">
    <text evidence="2">The sequence shown here is derived from an EMBL/GenBank/DDBJ whole genome shotgun (WGS) entry which is preliminary data.</text>
</comment>
<evidence type="ECO:0000313" key="3">
    <source>
        <dbReference type="Proteomes" id="UP001188597"/>
    </source>
</evidence>
<proteinExistence type="predicted"/>
<dbReference type="AlphaFoldDB" id="A0AA89BH21"/>